<dbReference type="EMBL" id="JBHUKS010000015">
    <property type="protein sequence ID" value="MFD2470230.1"/>
    <property type="molecule type" value="Genomic_DNA"/>
</dbReference>
<protein>
    <submittedName>
        <fullName evidence="2">Cupin domain-containing protein</fullName>
    </submittedName>
</protein>
<dbReference type="InterPro" id="IPR011051">
    <property type="entry name" value="RmlC_Cupin_sf"/>
</dbReference>
<gene>
    <name evidence="2" type="ORF">ACFSVL_22775</name>
</gene>
<name>A0ABW5HAR9_9PSEU</name>
<dbReference type="SUPFAM" id="SSF51182">
    <property type="entry name" value="RmlC-like cupins"/>
    <property type="match status" value="1"/>
</dbReference>
<comment type="caution">
    <text evidence="2">The sequence shown here is derived from an EMBL/GenBank/DDBJ whole genome shotgun (WGS) entry which is preliminary data.</text>
</comment>
<evidence type="ECO:0000313" key="3">
    <source>
        <dbReference type="Proteomes" id="UP001597483"/>
    </source>
</evidence>
<dbReference type="InterPro" id="IPR014710">
    <property type="entry name" value="RmlC-like_jellyroll"/>
</dbReference>
<accession>A0ABW5HAR9</accession>
<reference evidence="3" key="1">
    <citation type="journal article" date="2019" name="Int. J. Syst. Evol. Microbiol.">
        <title>The Global Catalogue of Microorganisms (GCM) 10K type strain sequencing project: providing services to taxonomists for standard genome sequencing and annotation.</title>
        <authorList>
            <consortium name="The Broad Institute Genomics Platform"/>
            <consortium name="The Broad Institute Genome Sequencing Center for Infectious Disease"/>
            <person name="Wu L."/>
            <person name="Ma J."/>
        </authorList>
    </citation>
    <scope>NUCLEOTIDE SEQUENCE [LARGE SCALE GENOMIC DNA]</scope>
    <source>
        <strain evidence="3">CGMCC 4.7641</strain>
    </source>
</reference>
<dbReference type="Pfam" id="PF12973">
    <property type="entry name" value="Cupin_7"/>
    <property type="match status" value="1"/>
</dbReference>
<feature type="domain" description="ChrR-like cupin" evidence="1">
    <location>
        <begin position="100"/>
        <end position="204"/>
    </location>
</feature>
<dbReference type="InterPro" id="IPR025979">
    <property type="entry name" value="ChrR-like_cupin_dom"/>
</dbReference>
<evidence type="ECO:0000259" key="1">
    <source>
        <dbReference type="Pfam" id="PF12973"/>
    </source>
</evidence>
<proteinExistence type="predicted"/>
<dbReference type="Proteomes" id="UP001597483">
    <property type="component" value="Unassembled WGS sequence"/>
</dbReference>
<keyword evidence="3" id="KW-1185">Reference proteome</keyword>
<organism evidence="2 3">
    <name type="scientific">Amycolatopsis silviterrae</name>
    <dbReference type="NCBI Taxonomy" id="1656914"/>
    <lineage>
        <taxon>Bacteria</taxon>
        <taxon>Bacillati</taxon>
        <taxon>Actinomycetota</taxon>
        <taxon>Actinomycetes</taxon>
        <taxon>Pseudonocardiales</taxon>
        <taxon>Pseudonocardiaceae</taxon>
        <taxon>Amycolatopsis</taxon>
    </lineage>
</organism>
<sequence>MPSHAATFSPAGWTETAPGAWTKDLLRSPGDSFTLVRLAAGAVLPEPGDRLLVLEGAIAHHRAGAYVAPDGALSSTDGCLALSISGERLGDPADDVFSPAGWRNSSPGQWYRLLLDAAFDETFDERLVGLSYFEPGSFSPRHPHPTAHRFLFLDGEADDEVVFPDGTRTTARRARGDFVDYPVQVEHQTFSRSGCLILFLHEPVR</sequence>
<dbReference type="Gene3D" id="2.60.120.10">
    <property type="entry name" value="Jelly Rolls"/>
    <property type="match status" value="1"/>
</dbReference>
<evidence type="ECO:0000313" key="2">
    <source>
        <dbReference type="EMBL" id="MFD2470230.1"/>
    </source>
</evidence>
<dbReference type="RefSeq" id="WP_378307281.1">
    <property type="nucleotide sequence ID" value="NZ_JBHUKS010000015.1"/>
</dbReference>